<evidence type="ECO:0000256" key="5">
    <source>
        <dbReference type="ARBA" id="ARBA00022723"/>
    </source>
</evidence>
<comment type="cofactor">
    <cofactor evidence="1 9">
        <name>heme</name>
        <dbReference type="ChEBI" id="CHEBI:30413"/>
    </cofactor>
</comment>
<dbReference type="HOGENOM" id="CLU_001570_2_3_1"/>
<dbReference type="PANTHER" id="PTHR46300:SF7">
    <property type="entry name" value="P450, PUTATIVE (EUROFUNG)-RELATED"/>
    <property type="match status" value="1"/>
</dbReference>
<keyword evidence="7 9" id="KW-0408">Iron</keyword>
<evidence type="ECO:0000313" key="11">
    <source>
        <dbReference type="EMBL" id="EGO23189.1"/>
    </source>
</evidence>
<evidence type="ECO:0000256" key="1">
    <source>
        <dbReference type="ARBA" id="ARBA00001971"/>
    </source>
</evidence>
<evidence type="ECO:0000256" key="10">
    <source>
        <dbReference type="RuleBase" id="RU000461"/>
    </source>
</evidence>
<dbReference type="GO" id="GO:0016705">
    <property type="term" value="F:oxidoreductase activity, acting on paired donors, with incorporation or reduction of molecular oxygen"/>
    <property type="evidence" value="ECO:0007669"/>
    <property type="project" value="InterPro"/>
</dbReference>
<dbReference type="Pfam" id="PF00067">
    <property type="entry name" value="p450"/>
    <property type="match status" value="2"/>
</dbReference>
<evidence type="ECO:0000256" key="8">
    <source>
        <dbReference type="ARBA" id="ARBA00023033"/>
    </source>
</evidence>
<dbReference type="PRINTS" id="PR00385">
    <property type="entry name" value="P450"/>
</dbReference>
<keyword evidence="8 10" id="KW-0503">Monooxygenase</keyword>
<dbReference type="RefSeq" id="XP_007320429.1">
    <property type="nucleotide sequence ID" value="XM_007320367.1"/>
</dbReference>
<dbReference type="InterPro" id="IPR050364">
    <property type="entry name" value="Cytochrome_P450_fung"/>
</dbReference>
<dbReference type="InterPro" id="IPR017972">
    <property type="entry name" value="Cyt_P450_CS"/>
</dbReference>
<comment type="pathway">
    <text evidence="2">Secondary metabolite biosynthesis.</text>
</comment>
<dbReference type="PANTHER" id="PTHR46300">
    <property type="entry name" value="P450, PUTATIVE (EUROFUNG)-RELATED-RELATED"/>
    <property type="match status" value="1"/>
</dbReference>
<keyword evidence="5 9" id="KW-0479">Metal-binding</keyword>
<organism>
    <name type="scientific">Serpula lacrymans var. lacrymans (strain S7.9)</name>
    <name type="common">Dry rot fungus</name>
    <dbReference type="NCBI Taxonomy" id="578457"/>
    <lineage>
        <taxon>Eukaryota</taxon>
        <taxon>Fungi</taxon>
        <taxon>Dikarya</taxon>
        <taxon>Basidiomycota</taxon>
        <taxon>Agaricomycotina</taxon>
        <taxon>Agaricomycetes</taxon>
        <taxon>Agaricomycetidae</taxon>
        <taxon>Boletales</taxon>
        <taxon>Coniophorineae</taxon>
        <taxon>Serpulaceae</taxon>
        <taxon>Serpula</taxon>
    </lineage>
</organism>
<dbReference type="GO" id="GO:0004497">
    <property type="term" value="F:monooxygenase activity"/>
    <property type="evidence" value="ECO:0007669"/>
    <property type="project" value="UniProtKB-KW"/>
</dbReference>
<dbReference type="InterPro" id="IPR001128">
    <property type="entry name" value="Cyt_P450"/>
</dbReference>
<evidence type="ECO:0000256" key="9">
    <source>
        <dbReference type="PIRSR" id="PIRSR602401-1"/>
    </source>
</evidence>
<dbReference type="KEGG" id="sla:SERLADRAFT_362439"/>
<sequence>MKTHCSIEGTSVSKVEGGLKRNAIAMFEVDPRSITVILVLAALFISRRAIRKAATNSGKPLPPGPPPLPIVGNALAIDAAAPWKAYMEWGKTYGDLIYTRLLSQDVVVINSEKVARDLLDKRSYNYSDRPLLVTTELFGWMFNVALLRYGNGWRQHRRLMHDKLRSTAALTYRPLQMRKAHQLLVDLYEAPNDFVLHLQTMAASTIMSITYGYETQRRDDPLVALVGNALVQGLKVMTPEAAAILGTWPFLLYLPSWFPGAGFKKQAQESCIMVNEMIEKPFEYTASRMASNDATACMVSDLLGQIKGKDNYDGLERVVKNVASTSFAGGSETTTSTFVNFVLAMVLYPDVQERAQAEIDSVMDGNRLPNFDDRDSLPYVEAILRESFRWHPVFPLGVAHAAVSDDIYEGYHIPKGATVIANVWFVLLTHSLALYVDQPALYRAMTRNEAKYPNPSQFKPERFFTSDGKLNDDKVLYTFGFGRRICVGHHVADATVWAAIASLLAVFKFTKALDGQGKEIDIEPRWTAGIAVRPLPFVCNIQPRSPALTLQKLHQMIDQFA</sequence>
<comment type="similarity">
    <text evidence="3 10">Belongs to the cytochrome P450 family.</text>
</comment>
<dbReference type="PROSITE" id="PS00086">
    <property type="entry name" value="CYTOCHROME_P450"/>
    <property type="match status" value="1"/>
</dbReference>
<evidence type="ECO:0000256" key="3">
    <source>
        <dbReference type="ARBA" id="ARBA00010617"/>
    </source>
</evidence>
<name>F8P211_SERL9</name>
<keyword evidence="6 10" id="KW-0560">Oxidoreductase</keyword>
<dbReference type="InterPro" id="IPR036396">
    <property type="entry name" value="Cyt_P450_sf"/>
</dbReference>
<dbReference type="GO" id="GO:0005506">
    <property type="term" value="F:iron ion binding"/>
    <property type="evidence" value="ECO:0007669"/>
    <property type="project" value="InterPro"/>
</dbReference>
<evidence type="ECO:0000256" key="4">
    <source>
        <dbReference type="ARBA" id="ARBA00022617"/>
    </source>
</evidence>
<dbReference type="GeneID" id="18809912"/>
<feature type="binding site" description="axial binding residue" evidence="9">
    <location>
        <position position="486"/>
    </location>
    <ligand>
        <name>heme</name>
        <dbReference type="ChEBI" id="CHEBI:30413"/>
    </ligand>
    <ligandPart>
        <name>Fe</name>
        <dbReference type="ChEBI" id="CHEBI:18248"/>
    </ligandPart>
</feature>
<keyword evidence="4 9" id="KW-0349">Heme</keyword>
<proteinExistence type="inferred from homology"/>
<dbReference type="Proteomes" id="UP000008064">
    <property type="component" value="Unassembled WGS sequence"/>
</dbReference>
<dbReference type="InterPro" id="IPR002401">
    <property type="entry name" value="Cyt_P450_E_grp-I"/>
</dbReference>
<evidence type="ECO:0000256" key="7">
    <source>
        <dbReference type="ARBA" id="ARBA00023004"/>
    </source>
</evidence>
<gene>
    <name evidence="11" type="ORF">SERLADRAFT_362439</name>
</gene>
<evidence type="ECO:0000256" key="6">
    <source>
        <dbReference type="ARBA" id="ARBA00023002"/>
    </source>
</evidence>
<dbReference type="PRINTS" id="PR00463">
    <property type="entry name" value="EP450I"/>
</dbReference>
<evidence type="ECO:0008006" key="12">
    <source>
        <dbReference type="Google" id="ProtNLM"/>
    </source>
</evidence>
<reference evidence="11" key="1">
    <citation type="submission" date="2011-04" db="EMBL/GenBank/DDBJ databases">
        <title>Evolution of plant cell wall degrading machinery underlies the functional diversity of forest fungi.</title>
        <authorList>
            <consortium name="US DOE Joint Genome Institute (JGI-PGF)"/>
            <person name="Eastwood D.C."/>
            <person name="Floudas D."/>
            <person name="Binder M."/>
            <person name="Majcherczyk A."/>
            <person name="Schneider P."/>
            <person name="Aerts A."/>
            <person name="Asiegbu F.O."/>
            <person name="Baker S.E."/>
            <person name="Barry K."/>
            <person name="Bendiksby M."/>
            <person name="Blumentritt M."/>
            <person name="Coutinho P.M."/>
            <person name="Cullen D."/>
            <person name="Cullen D."/>
            <person name="Gathman A."/>
            <person name="Goodell B."/>
            <person name="Henrissat B."/>
            <person name="Ihrmark K."/>
            <person name="Kauserud H."/>
            <person name="Kohler A."/>
            <person name="LaButti K."/>
            <person name="Lapidus A."/>
            <person name="Lavin J.L."/>
            <person name="Lee Y.-H."/>
            <person name="Lindquist E."/>
            <person name="Lilly W."/>
            <person name="Lucas S."/>
            <person name="Morin E."/>
            <person name="Murat C."/>
            <person name="Oguiza J.A."/>
            <person name="Park J."/>
            <person name="Pisabarro A.G."/>
            <person name="Riley R."/>
            <person name="Rosling A."/>
            <person name="Salamov A."/>
            <person name="Schmidt O."/>
            <person name="Schmutz J."/>
            <person name="Skrede I."/>
            <person name="Stenlid J."/>
            <person name="Wiebenga A."/>
            <person name="Xie X."/>
            <person name="Kues U."/>
            <person name="Hibbett D.S."/>
            <person name="Hoffmeister D."/>
            <person name="Hogberg N."/>
            <person name="Martin F."/>
            <person name="Grigoriev I.V."/>
            <person name="Watkinson S.C."/>
        </authorList>
    </citation>
    <scope>NUCLEOTIDE SEQUENCE</scope>
    <source>
        <strain evidence="11">S7.9</strain>
    </source>
</reference>
<dbReference type="AlphaFoldDB" id="F8P211"/>
<evidence type="ECO:0000256" key="2">
    <source>
        <dbReference type="ARBA" id="ARBA00005179"/>
    </source>
</evidence>
<dbReference type="GO" id="GO:0020037">
    <property type="term" value="F:heme binding"/>
    <property type="evidence" value="ECO:0007669"/>
    <property type="project" value="InterPro"/>
</dbReference>
<accession>F8P211</accession>
<dbReference type="SUPFAM" id="SSF48264">
    <property type="entry name" value="Cytochrome P450"/>
    <property type="match status" value="1"/>
</dbReference>
<protein>
    <recommendedName>
        <fullName evidence="12">Cytochrome P450</fullName>
    </recommendedName>
</protein>
<dbReference type="Gene3D" id="1.10.630.10">
    <property type="entry name" value="Cytochrome P450"/>
    <property type="match status" value="1"/>
</dbReference>
<dbReference type="OrthoDB" id="2789670at2759"/>
<dbReference type="EMBL" id="GL945436">
    <property type="protein sequence ID" value="EGO23189.1"/>
    <property type="molecule type" value="Genomic_DNA"/>
</dbReference>
<dbReference type="CDD" id="cd11065">
    <property type="entry name" value="CYP64-like"/>
    <property type="match status" value="1"/>
</dbReference>